<organism evidence="1 2">
    <name type="scientific">Sphingobium lignivorans</name>
    <dbReference type="NCBI Taxonomy" id="2735886"/>
    <lineage>
        <taxon>Bacteria</taxon>
        <taxon>Pseudomonadati</taxon>
        <taxon>Pseudomonadota</taxon>
        <taxon>Alphaproteobacteria</taxon>
        <taxon>Sphingomonadales</taxon>
        <taxon>Sphingomonadaceae</taxon>
        <taxon>Sphingobium</taxon>
    </lineage>
</organism>
<accession>A0ABR6NK58</accession>
<dbReference type="Proteomes" id="UP001138540">
    <property type="component" value="Unassembled WGS sequence"/>
</dbReference>
<reference evidence="1 2" key="1">
    <citation type="submission" date="2020-08" db="EMBL/GenBank/DDBJ databases">
        <title>Exploring microbial biodiversity for novel pathways involved in the catabolism of aromatic compounds derived from lignin.</title>
        <authorList>
            <person name="Elkins J."/>
        </authorList>
    </citation>
    <scope>NUCLEOTIDE SEQUENCE [LARGE SCALE GENOMIC DNA]</scope>
    <source>
        <strain evidence="1 2">B1D3A</strain>
    </source>
</reference>
<evidence type="ECO:0000313" key="2">
    <source>
        <dbReference type="Proteomes" id="UP001138540"/>
    </source>
</evidence>
<protein>
    <submittedName>
        <fullName evidence="1">Uncharacterized protein</fullName>
    </submittedName>
</protein>
<gene>
    <name evidence="1" type="ORF">HNP60_003615</name>
</gene>
<dbReference type="EMBL" id="JACHKA010000001">
    <property type="protein sequence ID" value="MBB5987641.1"/>
    <property type="molecule type" value="Genomic_DNA"/>
</dbReference>
<name>A0ABR6NK58_9SPHN</name>
<proteinExistence type="predicted"/>
<keyword evidence="2" id="KW-1185">Reference proteome</keyword>
<comment type="caution">
    <text evidence="1">The sequence shown here is derived from an EMBL/GenBank/DDBJ whole genome shotgun (WGS) entry which is preliminary data.</text>
</comment>
<evidence type="ECO:0000313" key="1">
    <source>
        <dbReference type="EMBL" id="MBB5987641.1"/>
    </source>
</evidence>
<dbReference type="RefSeq" id="WP_260394965.1">
    <property type="nucleotide sequence ID" value="NZ_JACHKA010000001.1"/>
</dbReference>
<sequence>MKKDKDDTCEVKDLAQLRSYALTYLDKFAFQKGPTHVYRWIED</sequence>